<dbReference type="EMBL" id="LXQA010378556">
    <property type="protein sequence ID" value="MCI47888.1"/>
    <property type="molecule type" value="Genomic_DNA"/>
</dbReference>
<keyword evidence="2" id="KW-1185">Reference proteome</keyword>
<feature type="non-terminal residue" evidence="1">
    <location>
        <position position="1"/>
    </location>
</feature>
<protein>
    <submittedName>
        <fullName evidence="1">Uncharacterized protein</fullName>
    </submittedName>
</protein>
<evidence type="ECO:0000313" key="1">
    <source>
        <dbReference type="EMBL" id="MCI47888.1"/>
    </source>
</evidence>
<reference evidence="1 2" key="1">
    <citation type="journal article" date="2018" name="Front. Plant Sci.">
        <title>Red Clover (Trifolium pratense) and Zigzag Clover (T. medium) - A Picture of Genomic Similarities and Differences.</title>
        <authorList>
            <person name="Dluhosova J."/>
            <person name="Istvanek J."/>
            <person name="Nedelnik J."/>
            <person name="Repkova J."/>
        </authorList>
    </citation>
    <scope>NUCLEOTIDE SEQUENCE [LARGE SCALE GENOMIC DNA]</scope>
    <source>
        <strain evidence="2">cv. 10/8</strain>
        <tissue evidence="1">Leaf</tissue>
    </source>
</reference>
<name>A0A392SG65_9FABA</name>
<organism evidence="1 2">
    <name type="scientific">Trifolium medium</name>
    <dbReference type="NCBI Taxonomy" id="97028"/>
    <lineage>
        <taxon>Eukaryota</taxon>
        <taxon>Viridiplantae</taxon>
        <taxon>Streptophyta</taxon>
        <taxon>Embryophyta</taxon>
        <taxon>Tracheophyta</taxon>
        <taxon>Spermatophyta</taxon>
        <taxon>Magnoliopsida</taxon>
        <taxon>eudicotyledons</taxon>
        <taxon>Gunneridae</taxon>
        <taxon>Pentapetalae</taxon>
        <taxon>rosids</taxon>
        <taxon>fabids</taxon>
        <taxon>Fabales</taxon>
        <taxon>Fabaceae</taxon>
        <taxon>Papilionoideae</taxon>
        <taxon>50 kb inversion clade</taxon>
        <taxon>NPAAA clade</taxon>
        <taxon>Hologalegina</taxon>
        <taxon>IRL clade</taxon>
        <taxon>Trifolieae</taxon>
        <taxon>Trifolium</taxon>
    </lineage>
</organism>
<sequence>GGCRVGLGDCRGIEAAELGTVAAKLILRGDYKGMEAAELGTAAAAESVFIVFIGDMGVLWGSGD</sequence>
<comment type="caution">
    <text evidence="1">The sequence shown here is derived from an EMBL/GenBank/DDBJ whole genome shotgun (WGS) entry which is preliminary data.</text>
</comment>
<feature type="non-terminal residue" evidence="1">
    <location>
        <position position="64"/>
    </location>
</feature>
<proteinExistence type="predicted"/>
<dbReference type="AlphaFoldDB" id="A0A392SG65"/>
<dbReference type="Proteomes" id="UP000265520">
    <property type="component" value="Unassembled WGS sequence"/>
</dbReference>
<evidence type="ECO:0000313" key="2">
    <source>
        <dbReference type="Proteomes" id="UP000265520"/>
    </source>
</evidence>
<accession>A0A392SG65</accession>